<dbReference type="GO" id="GO:0005216">
    <property type="term" value="F:monoatomic ion channel activity"/>
    <property type="evidence" value="ECO:0007669"/>
    <property type="project" value="InterPro"/>
</dbReference>
<dbReference type="InterPro" id="IPR036322">
    <property type="entry name" value="WD40_repeat_dom_sf"/>
</dbReference>
<feature type="transmembrane region" description="Helical" evidence="6">
    <location>
        <begin position="966"/>
        <end position="987"/>
    </location>
</feature>
<feature type="transmembrane region" description="Helical" evidence="6">
    <location>
        <begin position="861"/>
        <end position="880"/>
    </location>
</feature>
<feature type="transmembrane region" description="Helical" evidence="6">
    <location>
        <begin position="834"/>
        <end position="854"/>
    </location>
</feature>
<feature type="transmembrane region" description="Helical" evidence="6">
    <location>
        <begin position="757"/>
        <end position="774"/>
    </location>
</feature>
<comment type="caution">
    <text evidence="8">The sequence shown here is derived from an EMBL/GenBank/DDBJ whole genome shotgun (WGS) entry which is preliminary data.</text>
</comment>
<evidence type="ECO:0000256" key="3">
    <source>
        <dbReference type="ARBA" id="ARBA00022737"/>
    </source>
</evidence>
<keyword evidence="4 6" id="KW-1133">Transmembrane helix</keyword>
<feature type="transmembrane region" description="Helical" evidence="6">
    <location>
        <begin position="795"/>
        <end position="814"/>
    </location>
</feature>
<organism evidence="8 9">
    <name type="scientific">Rhizophagus clarus</name>
    <dbReference type="NCBI Taxonomy" id="94130"/>
    <lineage>
        <taxon>Eukaryota</taxon>
        <taxon>Fungi</taxon>
        <taxon>Fungi incertae sedis</taxon>
        <taxon>Mucoromycota</taxon>
        <taxon>Glomeromycotina</taxon>
        <taxon>Glomeromycetes</taxon>
        <taxon>Glomerales</taxon>
        <taxon>Glomeraceae</taxon>
        <taxon>Rhizophagus</taxon>
    </lineage>
</organism>
<dbReference type="InterPro" id="IPR024862">
    <property type="entry name" value="TRPV"/>
</dbReference>
<evidence type="ECO:0000313" key="9">
    <source>
        <dbReference type="Proteomes" id="UP000615446"/>
    </source>
</evidence>
<keyword evidence="5 6" id="KW-0472">Membrane</keyword>
<feature type="transmembrane region" description="Helical" evidence="6">
    <location>
        <begin position="723"/>
        <end position="745"/>
    </location>
</feature>
<dbReference type="OrthoDB" id="2352140at2759"/>
<gene>
    <name evidence="8" type="ORF">RCL2_002799500</name>
</gene>
<dbReference type="GO" id="GO:0005886">
    <property type="term" value="C:plasma membrane"/>
    <property type="evidence" value="ECO:0007669"/>
    <property type="project" value="TreeGrafter"/>
</dbReference>
<dbReference type="Gene3D" id="2.130.10.10">
    <property type="entry name" value="YVTN repeat-like/Quinoprotein amine dehydrogenase"/>
    <property type="match status" value="1"/>
</dbReference>
<accession>A0A8H3M6E7</accession>
<proteinExistence type="predicted"/>
<dbReference type="Proteomes" id="UP000615446">
    <property type="component" value="Unassembled WGS sequence"/>
</dbReference>
<feature type="domain" description="Ion transport" evidence="7">
    <location>
        <begin position="723"/>
        <end position="992"/>
    </location>
</feature>
<evidence type="ECO:0000256" key="5">
    <source>
        <dbReference type="ARBA" id="ARBA00023136"/>
    </source>
</evidence>
<evidence type="ECO:0000256" key="4">
    <source>
        <dbReference type="ARBA" id="ARBA00022989"/>
    </source>
</evidence>
<dbReference type="AlphaFoldDB" id="A0A8H3M6E7"/>
<dbReference type="EMBL" id="BLAL01000300">
    <property type="protein sequence ID" value="GET01593.1"/>
    <property type="molecule type" value="Genomic_DNA"/>
</dbReference>
<dbReference type="SUPFAM" id="SSF81324">
    <property type="entry name" value="Voltage-gated potassium channels"/>
    <property type="match status" value="1"/>
</dbReference>
<comment type="subcellular location">
    <subcellularLocation>
        <location evidence="1">Membrane</location>
        <topology evidence="1">Multi-pass membrane protein</topology>
    </subcellularLocation>
</comment>
<dbReference type="Pfam" id="PF00520">
    <property type="entry name" value="Ion_trans"/>
    <property type="match status" value="1"/>
</dbReference>
<dbReference type="PANTHER" id="PTHR10582">
    <property type="entry name" value="TRANSIENT RECEPTOR POTENTIAL ION CHANNEL PROTEIN"/>
    <property type="match status" value="1"/>
</dbReference>
<keyword evidence="2 6" id="KW-0812">Transmembrane</keyword>
<evidence type="ECO:0000256" key="2">
    <source>
        <dbReference type="ARBA" id="ARBA00022692"/>
    </source>
</evidence>
<sequence>MSKSETKIVIDFNDNNINCYTENDTDDNINELVKSHQPITLIEISPNGKYLVTYSKNDFSIVGWNVDESSLEPYQKLRLSNEIDKICVSDDKILVCLYHDKVDARYIIEGIYDMEQKNLKIILNFNSPYCNYCIFNLKGEFILCCDDKIYIYSKQIKNNTWKCKRIYMIPEDHKLIGISKYDKLYLSSDNTIYESNIIITEKIIKEKIIKIFGSDEKINNKARISNNEMFICIRINNKIIIFSNELEIPIVSLDIINNDTQLYNLIHHTGLISLLLPLINDSIIMENCWNEFLHPLNENDQLSKEYQTESFSLNIRTTTEYAFGILDGNIWMIKLEKILAKMVLTHEDYDDGDIENWYFDDNLKINKTYDHLNILLFNSYLYKDTIHTLFNDVIDRNREYKSELIHTHNLIKWVINIQNGDKFMLKVFKKINVNSQWDEPELICTRVEKLNLNDQDHIKLLGIKSHDDNNIIVLTTKGLFIYHFNENNKSISLNYYCYFEINQLVEFKEKFLEPTLPVSNYDSFKHCNEWVSYVKNDKESLLKHGGALLTFGIKEHKLDLMEDIYKKCINYFKEDSRNNIMFLSIITSTMPLLNKYYPGYISRYSSGTTMIIDNMEYKNNKLHLYPFFHHSQIISSSWEKYDLIFYIFNYIKNELKSLNRNSPSIILMNPYIKFINYPQEYKWYEELIKPQPSPFVETINEDIYKTWSGESLINFKWNTYGKYYYFTIWTCFTILLGFFTAAVATPQQNIDENARKLFLIITFVLGIILLNYEVRQFIYNPKKWVFDLSGLHFSDLFDVFVYSLSIFTSIYWLLTNNRNIPLLTFTCLFLYLKFLLFLRIVESFGIFFAIILIVWQQMIGLLMIMFIITIGFAHAFYILLSPEDFSFNEPTNNNDPNNPWNLIPTYNHVFENGTIDHNPFMVQPPDENTNMFVNFSSSIFATYKFLTGDPSVLSNWQYNNNLSLEVMYITFSSVMAIYIMNLFIGLLSNAIEGVDFRVLYLIYKAEVLAEIELFYLLPCQRRWKTWFPEVLYYYADIDKVYAKVKEMVDKDEWKVDEFSELKKDLLIKLNIQPVDVNSLQKLSKEIEDIYQRIL</sequence>
<reference evidence="8" key="1">
    <citation type="submission" date="2019-10" db="EMBL/GenBank/DDBJ databases">
        <title>Conservation and host-specific expression of non-tandemly repeated heterogenous ribosome RNA gene in arbuscular mycorrhizal fungi.</title>
        <authorList>
            <person name="Maeda T."/>
            <person name="Kobayashi Y."/>
            <person name="Nakagawa T."/>
            <person name="Ezawa T."/>
            <person name="Yamaguchi K."/>
            <person name="Bino T."/>
            <person name="Nishimoto Y."/>
            <person name="Shigenobu S."/>
            <person name="Kawaguchi M."/>
        </authorList>
    </citation>
    <scope>NUCLEOTIDE SEQUENCE</scope>
    <source>
        <strain evidence="8">HR1</strain>
    </source>
</reference>
<evidence type="ECO:0000313" key="8">
    <source>
        <dbReference type="EMBL" id="GET01593.1"/>
    </source>
</evidence>
<dbReference type="InterPro" id="IPR005821">
    <property type="entry name" value="Ion_trans_dom"/>
</dbReference>
<dbReference type="GO" id="GO:0098703">
    <property type="term" value="P:calcium ion import across plasma membrane"/>
    <property type="evidence" value="ECO:0007669"/>
    <property type="project" value="TreeGrafter"/>
</dbReference>
<evidence type="ECO:0000256" key="6">
    <source>
        <dbReference type="SAM" id="Phobius"/>
    </source>
</evidence>
<evidence type="ECO:0000259" key="7">
    <source>
        <dbReference type="Pfam" id="PF00520"/>
    </source>
</evidence>
<dbReference type="SUPFAM" id="SSF50978">
    <property type="entry name" value="WD40 repeat-like"/>
    <property type="match status" value="1"/>
</dbReference>
<keyword evidence="3" id="KW-0677">Repeat</keyword>
<evidence type="ECO:0000256" key="1">
    <source>
        <dbReference type="ARBA" id="ARBA00004141"/>
    </source>
</evidence>
<dbReference type="InterPro" id="IPR015943">
    <property type="entry name" value="WD40/YVTN_repeat-like_dom_sf"/>
</dbReference>
<dbReference type="PANTHER" id="PTHR10582:SF2">
    <property type="entry name" value="INACTIVE"/>
    <property type="match status" value="1"/>
</dbReference>
<name>A0A8H3M6E7_9GLOM</name>
<protein>
    <recommendedName>
        <fullName evidence="7">Ion transport domain-containing protein</fullName>
    </recommendedName>
</protein>